<dbReference type="Gene3D" id="2.60.40.1880">
    <property type="entry name" value="Invasion associated locus B (IalB) protein"/>
    <property type="match status" value="1"/>
</dbReference>
<reference evidence="1 2" key="1">
    <citation type="submission" date="2019-07" db="EMBL/GenBank/DDBJ databases">
        <title>Whole genome shotgun sequence of Reyranella soli NBRC 108950.</title>
        <authorList>
            <person name="Hosoyama A."/>
            <person name="Uohara A."/>
            <person name="Ohji S."/>
            <person name="Ichikawa N."/>
        </authorList>
    </citation>
    <scope>NUCLEOTIDE SEQUENCE [LARGE SCALE GENOMIC DNA]</scope>
    <source>
        <strain evidence="1 2">NBRC 108950</strain>
    </source>
</reference>
<proteinExistence type="predicted"/>
<dbReference type="EMBL" id="BKAJ01000029">
    <property type="protein sequence ID" value="GEP54283.1"/>
    <property type="molecule type" value="Genomic_DNA"/>
</dbReference>
<name>A0A512N5T4_9HYPH</name>
<comment type="caution">
    <text evidence="1">The sequence shown here is derived from an EMBL/GenBank/DDBJ whole genome shotgun (WGS) entry which is preliminary data.</text>
</comment>
<dbReference type="InterPro" id="IPR038696">
    <property type="entry name" value="IalB_sf"/>
</dbReference>
<organism evidence="1 2">
    <name type="scientific">Reyranella soli</name>
    <dbReference type="NCBI Taxonomy" id="1230389"/>
    <lineage>
        <taxon>Bacteria</taxon>
        <taxon>Pseudomonadati</taxon>
        <taxon>Pseudomonadota</taxon>
        <taxon>Alphaproteobacteria</taxon>
        <taxon>Hyphomicrobiales</taxon>
        <taxon>Reyranellaceae</taxon>
        <taxon>Reyranella</taxon>
    </lineage>
</organism>
<dbReference type="OrthoDB" id="7305062at2"/>
<dbReference type="Proteomes" id="UP000321058">
    <property type="component" value="Unassembled WGS sequence"/>
</dbReference>
<evidence type="ECO:0000313" key="2">
    <source>
        <dbReference type="Proteomes" id="UP000321058"/>
    </source>
</evidence>
<protein>
    <submittedName>
        <fullName evidence="1">Uncharacterized protein</fullName>
    </submittedName>
</protein>
<keyword evidence="2" id="KW-1185">Reference proteome</keyword>
<accession>A0A512N5T4</accession>
<evidence type="ECO:0000313" key="1">
    <source>
        <dbReference type="EMBL" id="GEP54283.1"/>
    </source>
</evidence>
<dbReference type="RefSeq" id="WP_147147687.1">
    <property type="nucleotide sequence ID" value="NZ_BKAJ01000029.1"/>
</dbReference>
<dbReference type="AlphaFoldDB" id="A0A512N5T4"/>
<sequence length="159" mass="17451">MFTTWKLGTIGVVLATGIFSAQAPDRLGTEGEWFVECVVDRLANKRDCEVAVEVKSTDPTFHMGFIYRVGSGMFLAVSLPAPSRVVARVDGGEAYELGMCTGQACLLRGRVASQLRDRMHRGEVLRLEYRGSDRVSGVAEVSLSGFNKMHLEALDRLSH</sequence>
<gene>
    <name evidence="1" type="ORF">RSO01_14490</name>
</gene>